<dbReference type="Gene3D" id="3.90.220.20">
    <property type="entry name" value="DNA methylase specificity domains"/>
    <property type="match status" value="1"/>
</dbReference>
<protein>
    <recommendedName>
        <fullName evidence="4">Type I restriction modification DNA specificity domain-containing protein</fullName>
    </recommendedName>
</protein>
<evidence type="ECO:0000313" key="3">
    <source>
        <dbReference type="EMBL" id="GAH46321.1"/>
    </source>
</evidence>
<dbReference type="GO" id="GO:0003677">
    <property type="term" value="F:DNA binding"/>
    <property type="evidence" value="ECO:0007669"/>
    <property type="project" value="UniProtKB-KW"/>
</dbReference>
<organism evidence="3">
    <name type="scientific">marine sediment metagenome</name>
    <dbReference type="NCBI Taxonomy" id="412755"/>
    <lineage>
        <taxon>unclassified sequences</taxon>
        <taxon>metagenomes</taxon>
        <taxon>ecological metagenomes</taxon>
    </lineage>
</organism>
<feature type="non-terminal residue" evidence="3">
    <location>
        <position position="1"/>
    </location>
</feature>
<dbReference type="AlphaFoldDB" id="X1FKV8"/>
<dbReference type="InterPro" id="IPR044946">
    <property type="entry name" value="Restrct_endonuc_typeI_TRD_sf"/>
</dbReference>
<keyword evidence="1" id="KW-0680">Restriction system</keyword>
<proteinExistence type="predicted"/>
<keyword evidence="2" id="KW-0238">DNA-binding</keyword>
<sequence>KILGVISLPDYAFRKAGAQNKTSIIFLRKFEPKEIRAFNRINQIIRSNPNNEGLKEVELEKIIISNFLGEYPYDIFLAEANRIGYTPSGKVSDLNDLYHDIDRVPIIDDAETILGQFNLFMDNEGAYQPYRSPDCIKISALDLFTSHKSNRIDPKYHIFKKLGIISPPEGMAIHKLGKLLDPIVEVVIPRDYPDELFTTLTLSHEGILSPREAGKGNNQPDWHGAYFKEDAKWYRVRKDNLIISRIDIWKGCVSVITEEFGGAIVTNEFPVFQVNSELIRTRFLKILLRSDYFQKAMRAINTGHSNRRRTQTTDFLNLDIFLPSADIQDSIIEVFQENENEFNRLQSIYVEMTSKFNNIIMGNLPLEELIENI</sequence>
<name>X1FKV8_9ZZZZ</name>
<dbReference type="SUPFAM" id="SSF116734">
    <property type="entry name" value="DNA methylase specificity domain"/>
    <property type="match status" value="1"/>
</dbReference>
<dbReference type="GO" id="GO:0009307">
    <property type="term" value="P:DNA restriction-modification system"/>
    <property type="evidence" value="ECO:0007669"/>
    <property type="project" value="UniProtKB-KW"/>
</dbReference>
<evidence type="ECO:0000256" key="2">
    <source>
        <dbReference type="ARBA" id="ARBA00023125"/>
    </source>
</evidence>
<evidence type="ECO:0000256" key="1">
    <source>
        <dbReference type="ARBA" id="ARBA00022747"/>
    </source>
</evidence>
<gene>
    <name evidence="3" type="ORF">S03H2_14930</name>
</gene>
<accession>X1FKV8</accession>
<evidence type="ECO:0008006" key="4">
    <source>
        <dbReference type="Google" id="ProtNLM"/>
    </source>
</evidence>
<dbReference type="EMBL" id="BARU01007580">
    <property type="protein sequence ID" value="GAH46321.1"/>
    <property type="molecule type" value="Genomic_DNA"/>
</dbReference>
<reference evidence="3" key="1">
    <citation type="journal article" date="2014" name="Front. Microbiol.">
        <title>High frequency of phylogenetically diverse reductive dehalogenase-homologous genes in deep subseafloor sedimentary metagenomes.</title>
        <authorList>
            <person name="Kawai M."/>
            <person name="Futagami T."/>
            <person name="Toyoda A."/>
            <person name="Takaki Y."/>
            <person name="Nishi S."/>
            <person name="Hori S."/>
            <person name="Arai W."/>
            <person name="Tsubouchi T."/>
            <person name="Morono Y."/>
            <person name="Uchiyama I."/>
            <person name="Ito T."/>
            <person name="Fujiyama A."/>
            <person name="Inagaki F."/>
            <person name="Takami H."/>
        </authorList>
    </citation>
    <scope>NUCLEOTIDE SEQUENCE</scope>
    <source>
        <strain evidence="3">Expedition CK06-06</strain>
    </source>
</reference>
<comment type="caution">
    <text evidence="3">The sequence shown here is derived from an EMBL/GenBank/DDBJ whole genome shotgun (WGS) entry which is preliminary data.</text>
</comment>